<evidence type="ECO:0000313" key="2">
    <source>
        <dbReference type="EMBL" id="CCB57622.1"/>
    </source>
</evidence>
<dbReference type="EMBL" id="FN596245">
    <property type="protein sequence ID" value="CCB57622.1"/>
    <property type="molecule type" value="Genomic_DNA"/>
</dbReference>
<dbReference type="AlphaFoldDB" id="F6HSI2"/>
<evidence type="ECO:0000313" key="3">
    <source>
        <dbReference type="Proteomes" id="UP000009183"/>
    </source>
</evidence>
<dbReference type="Proteomes" id="UP000009183">
    <property type="component" value="Chromosome 14"/>
</dbReference>
<dbReference type="InParanoid" id="F6HSI2"/>
<dbReference type="PaxDb" id="29760-VIT_14s0006g00660.t01"/>
<feature type="signal peptide" evidence="1">
    <location>
        <begin position="1"/>
        <end position="17"/>
    </location>
</feature>
<sequence length="59" mass="6911">MIWLFIYIYIFLISTKSKEQKGHPLLSFGASGIKKPFFEVALQTRESALFFSMILNPRR</sequence>
<name>F6HSI2_VITVI</name>
<proteinExistence type="predicted"/>
<protein>
    <submittedName>
        <fullName evidence="2">Uncharacterized protein</fullName>
    </submittedName>
</protein>
<keyword evidence="3" id="KW-1185">Reference proteome</keyword>
<gene>
    <name evidence="2" type="ordered locus">VIT_14s0006g00660</name>
</gene>
<evidence type="ECO:0000256" key="1">
    <source>
        <dbReference type="SAM" id="SignalP"/>
    </source>
</evidence>
<organism evidence="2 3">
    <name type="scientific">Vitis vinifera</name>
    <name type="common">Grape</name>
    <dbReference type="NCBI Taxonomy" id="29760"/>
    <lineage>
        <taxon>Eukaryota</taxon>
        <taxon>Viridiplantae</taxon>
        <taxon>Streptophyta</taxon>
        <taxon>Embryophyta</taxon>
        <taxon>Tracheophyta</taxon>
        <taxon>Spermatophyta</taxon>
        <taxon>Magnoliopsida</taxon>
        <taxon>eudicotyledons</taxon>
        <taxon>Gunneridae</taxon>
        <taxon>Pentapetalae</taxon>
        <taxon>rosids</taxon>
        <taxon>Vitales</taxon>
        <taxon>Vitaceae</taxon>
        <taxon>Viteae</taxon>
        <taxon>Vitis</taxon>
    </lineage>
</organism>
<feature type="chain" id="PRO_5003336123" evidence="1">
    <location>
        <begin position="18"/>
        <end position="59"/>
    </location>
</feature>
<accession>F6HSI2</accession>
<keyword evidence="1" id="KW-0732">Signal</keyword>
<reference evidence="3" key="1">
    <citation type="journal article" date="2007" name="Nature">
        <title>The grapevine genome sequence suggests ancestral hexaploidization in major angiosperm phyla.</title>
        <authorList>
            <consortium name="The French-Italian Public Consortium for Grapevine Genome Characterization."/>
            <person name="Jaillon O."/>
            <person name="Aury J.-M."/>
            <person name="Noel B."/>
            <person name="Policriti A."/>
            <person name="Clepet C."/>
            <person name="Casagrande A."/>
            <person name="Choisne N."/>
            <person name="Aubourg S."/>
            <person name="Vitulo N."/>
            <person name="Jubin C."/>
            <person name="Vezzi A."/>
            <person name="Legeai F."/>
            <person name="Hugueney P."/>
            <person name="Dasilva C."/>
            <person name="Horner D."/>
            <person name="Mica E."/>
            <person name="Jublot D."/>
            <person name="Poulain J."/>
            <person name="Bruyere C."/>
            <person name="Billault A."/>
            <person name="Segurens B."/>
            <person name="Gouyvenoux M."/>
            <person name="Ugarte E."/>
            <person name="Cattonaro F."/>
            <person name="Anthouard V."/>
            <person name="Vico V."/>
            <person name="Del Fabbro C."/>
            <person name="Alaux M."/>
            <person name="Di Gaspero G."/>
            <person name="Dumas V."/>
            <person name="Felice N."/>
            <person name="Paillard S."/>
            <person name="Juman I."/>
            <person name="Moroldo M."/>
            <person name="Scalabrin S."/>
            <person name="Canaguier A."/>
            <person name="Le Clainche I."/>
            <person name="Malacrida G."/>
            <person name="Durand E."/>
            <person name="Pesole G."/>
            <person name="Laucou V."/>
            <person name="Chatelet P."/>
            <person name="Merdinoglu D."/>
            <person name="Delledonne M."/>
            <person name="Pezzotti M."/>
            <person name="Lecharny A."/>
            <person name="Scarpelli C."/>
            <person name="Artiguenave F."/>
            <person name="Pe M.E."/>
            <person name="Valle G."/>
            <person name="Morgante M."/>
            <person name="Caboche M."/>
            <person name="Adam-Blondon A.-F."/>
            <person name="Weissenbach J."/>
            <person name="Quetier F."/>
            <person name="Wincker P."/>
        </authorList>
    </citation>
    <scope>NUCLEOTIDE SEQUENCE [LARGE SCALE GENOMIC DNA]</scope>
    <source>
        <strain evidence="3">cv. Pinot noir / PN40024</strain>
    </source>
</reference>
<dbReference type="HOGENOM" id="CLU_2965605_0_0_1"/>